<keyword evidence="4" id="KW-1185">Reference proteome</keyword>
<accession>A0A6J5CZR4</accession>
<feature type="signal peptide" evidence="2">
    <location>
        <begin position="1"/>
        <end position="25"/>
    </location>
</feature>
<organism evidence="3 4">
    <name type="scientific">Paraburkholderia solisilvae</name>
    <dbReference type="NCBI Taxonomy" id="624376"/>
    <lineage>
        <taxon>Bacteria</taxon>
        <taxon>Pseudomonadati</taxon>
        <taxon>Pseudomonadota</taxon>
        <taxon>Betaproteobacteria</taxon>
        <taxon>Burkholderiales</taxon>
        <taxon>Burkholderiaceae</taxon>
        <taxon>Paraburkholderia</taxon>
    </lineage>
</organism>
<feature type="chain" id="PRO_5026847336" description="DUF4148 domain-containing protein" evidence="2">
    <location>
        <begin position="26"/>
        <end position="112"/>
    </location>
</feature>
<dbReference type="Proteomes" id="UP000494329">
    <property type="component" value="Unassembled WGS sequence"/>
</dbReference>
<reference evidence="3 4" key="1">
    <citation type="submission" date="2020-04" db="EMBL/GenBank/DDBJ databases">
        <authorList>
            <person name="De Canck E."/>
        </authorList>
    </citation>
    <scope>NUCLEOTIDE SEQUENCE [LARGE SCALE GENOMIC DNA]</scope>
    <source>
        <strain evidence="3 4">LMG 29739</strain>
    </source>
</reference>
<dbReference type="Pfam" id="PF13663">
    <property type="entry name" value="DUF4148"/>
    <property type="match status" value="1"/>
</dbReference>
<feature type="region of interest" description="Disordered" evidence="1">
    <location>
        <begin position="71"/>
        <end position="95"/>
    </location>
</feature>
<dbReference type="RefSeq" id="WP_175108818.1">
    <property type="nucleotide sequence ID" value="NZ_CADIKF010000001.1"/>
</dbReference>
<name>A0A6J5CZR4_9BURK</name>
<evidence type="ECO:0000256" key="2">
    <source>
        <dbReference type="SAM" id="SignalP"/>
    </source>
</evidence>
<keyword evidence="2" id="KW-0732">Signal</keyword>
<evidence type="ECO:0000256" key="1">
    <source>
        <dbReference type="SAM" id="MobiDB-lite"/>
    </source>
</evidence>
<protein>
    <recommendedName>
        <fullName evidence="5">DUF4148 domain-containing protein</fullName>
    </recommendedName>
</protein>
<dbReference type="InterPro" id="IPR025421">
    <property type="entry name" value="DUF4148"/>
</dbReference>
<proteinExistence type="predicted"/>
<evidence type="ECO:0008006" key="5">
    <source>
        <dbReference type="Google" id="ProtNLM"/>
    </source>
</evidence>
<dbReference type="AlphaFoldDB" id="A0A6J5CZR4"/>
<gene>
    <name evidence="3" type="ORF">LMG29739_00144</name>
</gene>
<sequence length="112" mass="11730">MNTKMLIGLSLIAFTSFGIVNSASAAEKTRAEVRQELIEAQNNGSRFVTDASYPQVSPIFAQQVANMQQRNDSGVGAGMSGTSQSGRRVASTPAADGTCVGPVSFCQTYFGS</sequence>
<evidence type="ECO:0000313" key="3">
    <source>
        <dbReference type="EMBL" id="CAB3746275.1"/>
    </source>
</evidence>
<evidence type="ECO:0000313" key="4">
    <source>
        <dbReference type="Proteomes" id="UP000494329"/>
    </source>
</evidence>
<dbReference type="EMBL" id="CADIKF010000001">
    <property type="protein sequence ID" value="CAB3746275.1"/>
    <property type="molecule type" value="Genomic_DNA"/>
</dbReference>